<evidence type="ECO:0000256" key="1">
    <source>
        <dbReference type="ARBA" id="ARBA00010528"/>
    </source>
</evidence>
<name>A0A381X4M2_9ZZZZ</name>
<evidence type="ECO:0000313" key="5">
    <source>
        <dbReference type="EMBL" id="SVA59173.1"/>
    </source>
</evidence>
<dbReference type="InterPro" id="IPR002136">
    <property type="entry name" value="Ribosomal_uL4"/>
</dbReference>
<dbReference type="InterPro" id="IPR013005">
    <property type="entry name" value="Ribosomal_uL4-like"/>
</dbReference>
<keyword evidence="3" id="KW-0687">Ribonucleoprotein</keyword>
<dbReference type="NCBIfam" id="TIGR03953">
    <property type="entry name" value="rplD_bact"/>
    <property type="match status" value="1"/>
</dbReference>
<dbReference type="PANTHER" id="PTHR10746:SF6">
    <property type="entry name" value="LARGE RIBOSOMAL SUBUNIT PROTEIN UL4M"/>
    <property type="match status" value="1"/>
</dbReference>
<evidence type="ECO:0000256" key="4">
    <source>
        <dbReference type="SAM" id="MobiDB-lite"/>
    </source>
</evidence>
<keyword evidence="2" id="KW-0689">Ribosomal protein</keyword>
<evidence type="ECO:0000256" key="2">
    <source>
        <dbReference type="ARBA" id="ARBA00022980"/>
    </source>
</evidence>
<protein>
    <recommendedName>
        <fullName evidence="6">50S ribosomal protein L4</fullName>
    </recommendedName>
</protein>
<feature type="non-terminal residue" evidence="5">
    <location>
        <position position="227"/>
    </location>
</feature>
<dbReference type="InterPro" id="IPR023574">
    <property type="entry name" value="Ribosomal_uL4_dom_sf"/>
</dbReference>
<organism evidence="5">
    <name type="scientific">marine metagenome</name>
    <dbReference type="NCBI Taxonomy" id="408172"/>
    <lineage>
        <taxon>unclassified sequences</taxon>
        <taxon>metagenomes</taxon>
        <taxon>ecological metagenomes</taxon>
    </lineage>
</organism>
<dbReference type="Pfam" id="PF00573">
    <property type="entry name" value="Ribosomal_L4"/>
    <property type="match status" value="1"/>
</dbReference>
<dbReference type="GO" id="GO:0006412">
    <property type="term" value="P:translation"/>
    <property type="evidence" value="ECO:0007669"/>
    <property type="project" value="InterPro"/>
</dbReference>
<reference evidence="5" key="1">
    <citation type="submission" date="2018-05" db="EMBL/GenBank/DDBJ databases">
        <authorList>
            <person name="Lanie J.A."/>
            <person name="Ng W.-L."/>
            <person name="Kazmierczak K.M."/>
            <person name="Andrzejewski T.M."/>
            <person name="Davidsen T.M."/>
            <person name="Wayne K.J."/>
            <person name="Tettelin H."/>
            <person name="Glass J.I."/>
            <person name="Rusch D."/>
            <person name="Podicherti R."/>
            <person name="Tsui H.-C.T."/>
            <person name="Winkler M.E."/>
        </authorList>
    </citation>
    <scope>NUCLEOTIDE SEQUENCE</scope>
</reference>
<dbReference type="GO" id="GO:0005840">
    <property type="term" value="C:ribosome"/>
    <property type="evidence" value="ECO:0007669"/>
    <property type="project" value="UniProtKB-KW"/>
</dbReference>
<dbReference type="HAMAP" id="MF_01328_B">
    <property type="entry name" value="Ribosomal_uL4_B"/>
    <property type="match status" value="1"/>
</dbReference>
<dbReference type="EMBL" id="UINC01013746">
    <property type="protein sequence ID" value="SVA59173.1"/>
    <property type="molecule type" value="Genomic_DNA"/>
</dbReference>
<feature type="region of interest" description="Disordered" evidence="4">
    <location>
        <begin position="38"/>
        <end position="93"/>
    </location>
</feature>
<dbReference type="GO" id="GO:0003735">
    <property type="term" value="F:structural constituent of ribosome"/>
    <property type="evidence" value="ECO:0007669"/>
    <property type="project" value="InterPro"/>
</dbReference>
<evidence type="ECO:0000256" key="3">
    <source>
        <dbReference type="ARBA" id="ARBA00023274"/>
    </source>
</evidence>
<comment type="similarity">
    <text evidence="1">Belongs to the universal ribosomal protein uL4 family.</text>
</comment>
<dbReference type="SUPFAM" id="SSF52166">
    <property type="entry name" value="Ribosomal protein L4"/>
    <property type="match status" value="1"/>
</dbReference>
<dbReference type="PANTHER" id="PTHR10746">
    <property type="entry name" value="50S RIBOSOMAL PROTEIN L4"/>
    <property type="match status" value="1"/>
</dbReference>
<sequence>MRSLSGGDAGAVELDGATFGIEPNIAVMHQVVTAQLAARRSGTQSTKTRAEVRGGGAKPWSQKGTGRARQGSIRSPQWRGGGVALGPKPRSYAQKTPKKMIQLALRSALSDRAAEGQVVVIDAWDFEVPRTRDAVAALAALEIEGRVLVVAARDDVNAWKSFANLTEVHVVSPGELNAYDVLVSDVVVFSRDTLPAGSSAAAVSEPVVEAAAAEAVEETEAVEAVEA</sequence>
<evidence type="ECO:0008006" key="6">
    <source>
        <dbReference type="Google" id="ProtNLM"/>
    </source>
</evidence>
<accession>A0A381X4M2</accession>
<dbReference type="Gene3D" id="3.40.1370.10">
    <property type="match status" value="1"/>
</dbReference>
<dbReference type="GO" id="GO:1990904">
    <property type="term" value="C:ribonucleoprotein complex"/>
    <property type="evidence" value="ECO:0007669"/>
    <property type="project" value="UniProtKB-KW"/>
</dbReference>
<proteinExistence type="inferred from homology"/>
<gene>
    <name evidence="5" type="ORF">METZ01_LOCUS112027</name>
</gene>
<dbReference type="AlphaFoldDB" id="A0A381X4M2"/>